<dbReference type="InterPro" id="IPR000540">
    <property type="entry name" value="Flag_MotA_CS"/>
</dbReference>
<feature type="domain" description="Motility protein A N-terminal" evidence="14">
    <location>
        <begin position="6"/>
        <end position="88"/>
    </location>
</feature>
<feature type="transmembrane region" description="Helical" evidence="12">
    <location>
        <begin position="28"/>
        <end position="51"/>
    </location>
</feature>
<dbReference type="InterPro" id="IPR002898">
    <property type="entry name" value="MotA_ExbB_proton_chnl"/>
</dbReference>
<comment type="caution">
    <text evidence="15">The sequence shown here is derived from an EMBL/GenBank/DDBJ whole genome shotgun (WGS) entry which is preliminary data.</text>
</comment>
<dbReference type="PANTHER" id="PTHR30433">
    <property type="entry name" value="CHEMOTAXIS PROTEIN MOTA"/>
    <property type="match status" value="1"/>
</dbReference>
<feature type="transmembrane region" description="Helical" evidence="12">
    <location>
        <begin position="149"/>
        <end position="172"/>
    </location>
</feature>
<dbReference type="PANTHER" id="PTHR30433:SF3">
    <property type="entry name" value="MOTILITY PROTEIN A"/>
    <property type="match status" value="1"/>
</dbReference>
<evidence type="ECO:0000256" key="11">
    <source>
        <dbReference type="ARBA" id="ARBA00023136"/>
    </source>
</evidence>
<evidence type="ECO:0000313" key="16">
    <source>
        <dbReference type="Proteomes" id="UP000297714"/>
    </source>
</evidence>
<keyword evidence="9 12" id="KW-1133">Transmembrane helix</keyword>
<dbReference type="RefSeq" id="WP_135659845.1">
    <property type="nucleotide sequence ID" value="NZ_JAJUFJ010000003.1"/>
</dbReference>
<keyword evidence="7" id="KW-0283">Flagellar rotation</keyword>
<dbReference type="AlphaFoldDB" id="A0A4Z0YH72"/>
<keyword evidence="4" id="KW-1003">Cell membrane</keyword>
<dbReference type="InterPro" id="IPR047055">
    <property type="entry name" value="MotA-like"/>
</dbReference>
<keyword evidence="3" id="KW-0813">Transport</keyword>
<keyword evidence="5" id="KW-0145">Chemotaxis</keyword>
<dbReference type="GO" id="GO:1902600">
    <property type="term" value="P:proton transmembrane transport"/>
    <property type="evidence" value="ECO:0007669"/>
    <property type="project" value="UniProtKB-KW"/>
</dbReference>
<dbReference type="Pfam" id="PF01618">
    <property type="entry name" value="MotA_ExbB"/>
    <property type="match status" value="1"/>
</dbReference>
<name>A0A4Z0YH72_9FIRM</name>
<comment type="subcellular location">
    <subcellularLocation>
        <location evidence="1">Cell membrane</location>
        <topology evidence="1">Multi-pass membrane protein</topology>
    </subcellularLocation>
</comment>
<evidence type="ECO:0000259" key="14">
    <source>
        <dbReference type="Pfam" id="PF20560"/>
    </source>
</evidence>
<dbReference type="EMBL" id="SRMQ01000007">
    <property type="protein sequence ID" value="TGJ76272.1"/>
    <property type="molecule type" value="Genomic_DNA"/>
</dbReference>
<evidence type="ECO:0000256" key="7">
    <source>
        <dbReference type="ARBA" id="ARBA00022779"/>
    </source>
</evidence>
<protein>
    <submittedName>
        <fullName evidence="15">Chemotaxis protein PomA</fullName>
    </submittedName>
</protein>
<reference evidence="15 16" key="1">
    <citation type="submission" date="2019-04" db="EMBL/GenBank/DDBJ databases">
        <authorList>
            <person name="Poehlein A."/>
            <person name="Bengelsdorf F.R."/>
            <person name="Duerre P."/>
            <person name="Daniel R."/>
        </authorList>
    </citation>
    <scope>NUCLEOTIDE SEQUENCE [LARGE SCALE GENOMIC DNA]</scope>
    <source>
        <strain evidence="15 16">BS-1</strain>
    </source>
</reference>
<keyword evidence="11 12" id="KW-0472">Membrane</keyword>
<feature type="transmembrane region" description="Helical" evidence="12">
    <location>
        <begin position="5"/>
        <end position="22"/>
    </location>
</feature>
<keyword evidence="8" id="KW-0375">Hydrogen ion transport</keyword>
<evidence type="ECO:0000256" key="8">
    <source>
        <dbReference type="ARBA" id="ARBA00022781"/>
    </source>
</evidence>
<evidence type="ECO:0000256" key="3">
    <source>
        <dbReference type="ARBA" id="ARBA00022448"/>
    </source>
</evidence>
<evidence type="ECO:0000259" key="13">
    <source>
        <dbReference type="Pfam" id="PF01618"/>
    </source>
</evidence>
<dbReference type="Proteomes" id="UP000297714">
    <property type="component" value="Unassembled WGS sequence"/>
</dbReference>
<evidence type="ECO:0000256" key="12">
    <source>
        <dbReference type="SAM" id="Phobius"/>
    </source>
</evidence>
<dbReference type="OrthoDB" id="9806929at2"/>
<gene>
    <name evidence="15" type="primary">pomA_2</name>
    <name evidence="15" type="ORF">CAGA_17360</name>
</gene>
<evidence type="ECO:0000313" key="15">
    <source>
        <dbReference type="EMBL" id="TGJ76272.1"/>
    </source>
</evidence>
<dbReference type="InterPro" id="IPR046786">
    <property type="entry name" value="MotA_N"/>
</dbReference>
<evidence type="ECO:0000256" key="1">
    <source>
        <dbReference type="ARBA" id="ARBA00004651"/>
    </source>
</evidence>
<evidence type="ECO:0000256" key="4">
    <source>
        <dbReference type="ARBA" id="ARBA00022475"/>
    </source>
</evidence>
<dbReference type="GO" id="GO:0006935">
    <property type="term" value="P:chemotaxis"/>
    <property type="evidence" value="ECO:0007669"/>
    <property type="project" value="UniProtKB-KW"/>
</dbReference>
<evidence type="ECO:0000256" key="6">
    <source>
        <dbReference type="ARBA" id="ARBA00022692"/>
    </source>
</evidence>
<keyword evidence="10" id="KW-0406">Ion transport</keyword>
<evidence type="ECO:0000256" key="5">
    <source>
        <dbReference type="ARBA" id="ARBA00022500"/>
    </source>
</evidence>
<dbReference type="GO" id="GO:0005886">
    <property type="term" value="C:plasma membrane"/>
    <property type="evidence" value="ECO:0007669"/>
    <property type="project" value="UniProtKB-SubCell"/>
</dbReference>
<feature type="transmembrane region" description="Helical" evidence="12">
    <location>
        <begin position="184"/>
        <end position="209"/>
    </location>
</feature>
<evidence type="ECO:0000256" key="2">
    <source>
        <dbReference type="ARBA" id="ARBA00008038"/>
    </source>
</evidence>
<keyword evidence="16" id="KW-1185">Reference proteome</keyword>
<evidence type="ECO:0000256" key="9">
    <source>
        <dbReference type="ARBA" id="ARBA00022989"/>
    </source>
</evidence>
<accession>A0A4Z0YH72</accession>
<sequence>MDISVILGLVVAFGCLIVGYTLEHGVLASLFLLSPALIVFGGTAGATILSYNLSDLAASFKAVLGTFSNKSSGNPTEVIQKITSMADTCRQGGILKLQELINDPDLDKDEYTVLKEGMVLALDMKNADEIHEALESNISTFNAKKQIEVSVWVSAAGYSPTLGVIGTVMGLVQVLSHMTDAEQLVASIGVAFIATLYGVVFANLIYMPFANRLKNTLKRQMIIREMMMEGICMIARGEASRGIENKLSAYYQAFPKGDKLYKEGIQK</sequence>
<dbReference type="PROSITE" id="PS01307">
    <property type="entry name" value="MOTA"/>
    <property type="match status" value="1"/>
</dbReference>
<feature type="domain" description="MotA/TolQ/ExbB proton channel" evidence="13">
    <location>
        <begin position="112"/>
        <end position="225"/>
    </location>
</feature>
<organism evidence="15 16">
    <name type="scientific">Caproiciproducens galactitolivorans</name>
    <dbReference type="NCBI Taxonomy" id="642589"/>
    <lineage>
        <taxon>Bacteria</taxon>
        <taxon>Bacillati</taxon>
        <taxon>Bacillota</taxon>
        <taxon>Clostridia</taxon>
        <taxon>Eubacteriales</taxon>
        <taxon>Acutalibacteraceae</taxon>
        <taxon>Caproiciproducens</taxon>
    </lineage>
</organism>
<dbReference type="Pfam" id="PF20560">
    <property type="entry name" value="MotA_N"/>
    <property type="match status" value="1"/>
</dbReference>
<proteinExistence type="inferred from homology"/>
<keyword evidence="6 12" id="KW-0812">Transmembrane</keyword>
<dbReference type="GO" id="GO:0071978">
    <property type="term" value="P:bacterial-type flagellum-dependent swarming motility"/>
    <property type="evidence" value="ECO:0007669"/>
    <property type="project" value="InterPro"/>
</dbReference>
<comment type="similarity">
    <text evidence="2">Belongs to the MotA family.</text>
</comment>
<evidence type="ECO:0000256" key="10">
    <source>
        <dbReference type="ARBA" id="ARBA00023065"/>
    </source>
</evidence>